<protein>
    <submittedName>
        <fullName evidence="2">Uncharacterized protein</fullName>
    </submittedName>
</protein>
<dbReference type="Proteomes" id="UP001286456">
    <property type="component" value="Unassembled WGS sequence"/>
</dbReference>
<reference evidence="2" key="1">
    <citation type="journal article" date="2023" name="Mol. Phylogenet. Evol.">
        <title>Genome-scale phylogeny and comparative genomics of the fungal order Sordariales.</title>
        <authorList>
            <person name="Hensen N."/>
            <person name="Bonometti L."/>
            <person name="Westerberg I."/>
            <person name="Brannstrom I.O."/>
            <person name="Guillou S."/>
            <person name="Cros-Aarteil S."/>
            <person name="Calhoun S."/>
            <person name="Haridas S."/>
            <person name="Kuo A."/>
            <person name="Mondo S."/>
            <person name="Pangilinan J."/>
            <person name="Riley R."/>
            <person name="LaButti K."/>
            <person name="Andreopoulos B."/>
            <person name="Lipzen A."/>
            <person name="Chen C."/>
            <person name="Yan M."/>
            <person name="Daum C."/>
            <person name="Ng V."/>
            <person name="Clum A."/>
            <person name="Steindorff A."/>
            <person name="Ohm R.A."/>
            <person name="Martin F."/>
            <person name="Silar P."/>
            <person name="Natvig D.O."/>
            <person name="Lalanne C."/>
            <person name="Gautier V."/>
            <person name="Ament-Velasquez S.L."/>
            <person name="Kruys A."/>
            <person name="Hutchinson M.I."/>
            <person name="Powell A.J."/>
            <person name="Barry K."/>
            <person name="Miller A.N."/>
            <person name="Grigoriev I.V."/>
            <person name="Debuchy R."/>
            <person name="Gladieux P."/>
            <person name="Hiltunen Thoren M."/>
            <person name="Johannesson H."/>
        </authorList>
    </citation>
    <scope>NUCLEOTIDE SEQUENCE</scope>
    <source>
        <strain evidence="2">SMH4131-1</strain>
    </source>
</reference>
<evidence type="ECO:0000313" key="2">
    <source>
        <dbReference type="EMBL" id="KAK3333689.1"/>
    </source>
</evidence>
<reference evidence="2" key="2">
    <citation type="submission" date="2023-06" db="EMBL/GenBank/DDBJ databases">
        <authorList>
            <consortium name="Lawrence Berkeley National Laboratory"/>
            <person name="Haridas S."/>
            <person name="Hensen N."/>
            <person name="Bonometti L."/>
            <person name="Westerberg I."/>
            <person name="Brannstrom I.O."/>
            <person name="Guillou S."/>
            <person name="Cros-Aarteil S."/>
            <person name="Calhoun S."/>
            <person name="Kuo A."/>
            <person name="Mondo S."/>
            <person name="Pangilinan J."/>
            <person name="Riley R."/>
            <person name="Labutti K."/>
            <person name="Andreopoulos B."/>
            <person name="Lipzen A."/>
            <person name="Chen C."/>
            <person name="Yanf M."/>
            <person name="Daum C."/>
            <person name="Ng V."/>
            <person name="Clum A."/>
            <person name="Steindorff A."/>
            <person name="Ohm R."/>
            <person name="Martin F."/>
            <person name="Silar P."/>
            <person name="Natvig D."/>
            <person name="Lalanne C."/>
            <person name="Gautier V."/>
            <person name="Ament-Velasquez S.L."/>
            <person name="Kruys A."/>
            <person name="Hutchinson M.I."/>
            <person name="Powell A.J."/>
            <person name="Barry K."/>
            <person name="Miller A.N."/>
            <person name="Grigoriev I.V."/>
            <person name="Debuchy R."/>
            <person name="Gladieux P."/>
            <person name="Thoren M.H."/>
            <person name="Johannesson H."/>
        </authorList>
    </citation>
    <scope>NUCLEOTIDE SEQUENCE</scope>
    <source>
        <strain evidence="2">SMH4131-1</strain>
    </source>
</reference>
<sequence>MERGPSSSEFEVESRDNHLHSKVRTIRMVDTARIAATALALLMGLTVLGVSANTLSVYDYTHLTSDFFLPLWPEEFNIRPTVALVAGSVFVIVSNIAALCFSKVQVLRNKTTAHTAVTFAAPFIGLVAALIAMIFFYTVNASDSVDTFLSWTCRWTSVPMTQQPHWGTLCSQSRAGLYLSILLIPVEAAALGLAAYQMKLERYTDAYASARKGSPSPSSS</sequence>
<dbReference type="PANTHER" id="PTHR42069">
    <property type="entry name" value="HYPHAL ANASTAMOSIS-8 PROTEIN"/>
    <property type="match status" value="1"/>
</dbReference>
<evidence type="ECO:0000256" key="1">
    <source>
        <dbReference type="SAM" id="Phobius"/>
    </source>
</evidence>
<evidence type="ECO:0000313" key="3">
    <source>
        <dbReference type="Proteomes" id="UP001286456"/>
    </source>
</evidence>
<keyword evidence="1" id="KW-0812">Transmembrane</keyword>
<comment type="caution">
    <text evidence="2">The sequence shown here is derived from an EMBL/GenBank/DDBJ whole genome shotgun (WGS) entry which is preliminary data.</text>
</comment>
<feature type="transmembrane region" description="Helical" evidence="1">
    <location>
        <begin position="78"/>
        <end position="101"/>
    </location>
</feature>
<dbReference type="AlphaFoldDB" id="A0AAE0IYT2"/>
<feature type="transmembrane region" description="Helical" evidence="1">
    <location>
        <begin position="113"/>
        <end position="139"/>
    </location>
</feature>
<keyword evidence="3" id="KW-1185">Reference proteome</keyword>
<dbReference type="PANTHER" id="PTHR42069:SF1">
    <property type="entry name" value="MARVEL DOMAIN-CONTAINING PROTEIN"/>
    <property type="match status" value="1"/>
</dbReference>
<feature type="transmembrane region" description="Helical" evidence="1">
    <location>
        <begin position="34"/>
        <end position="58"/>
    </location>
</feature>
<keyword evidence="1" id="KW-1133">Transmembrane helix</keyword>
<dbReference type="EMBL" id="JAUEPO010000002">
    <property type="protein sequence ID" value="KAK3333689.1"/>
    <property type="molecule type" value="Genomic_DNA"/>
</dbReference>
<organism evidence="2 3">
    <name type="scientific">Cercophora scortea</name>
    <dbReference type="NCBI Taxonomy" id="314031"/>
    <lineage>
        <taxon>Eukaryota</taxon>
        <taxon>Fungi</taxon>
        <taxon>Dikarya</taxon>
        <taxon>Ascomycota</taxon>
        <taxon>Pezizomycotina</taxon>
        <taxon>Sordariomycetes</taxon>
        <taxon>Sordariomycetidae</taxon>
        <taxon>Sordariales</taxon>
        <taxon>Lasiosphaeriaceae</taxon>
        <taxon>Cercophora</taxon>
    </lineage>
</organism>
<keyword evidence="1" id="KW-0472">Membrane</keyword>
<accession>A0AAE0IYT2</accession>
<feature type="transmembrane region" description="Helical" evidence="1">
    <location>
        <begin position="175"/>
        <end position="196"/>
    </location>
</feature>
<proteinExistence type="predicted"/>
<gene>
    <name evidence="2" type="ORF">B0T19DRAFT_133789</name>
</gene>
<name>A0AAE0IYT2_9PEZI</name>